<keyword evidence="2 5" id="KW-0694">RNA-binding</keyword>
<evidence type="ECO:0000313" key="10">
    <source>
        <dbReference type="Proteomes" id="UP000035036"/>
    </source>
</evidence>
<evidence type="ECO:0000259" key="7">
    <source>
        <dbReference type="Pfam" id="PF01386"/>
    </source>
</evidence>
<evidence type="ECO:0000256" key="3">
    <source>
        <dbReference type="ARBA" id="ARBA00022980"/>
    </source>
</evidence>
<dbReference type="STRING" id="483547.GSUB_05585"/>
<organism evidence="9 10">
    <name type="scientific">Geoalkalibacter subterraneus</name>
    <dbReference type="NCBI Taxonomy" id="483547"/>
    <lineage>
        <taxon>Bacteria</taxon>
        <taxon>Pseudomonadati</taxon>
        <taxon>Thermodesulfobacteriota</taxon>
        <taxon>Desulfuromonadia</taxon>
        <taxon>Desulfuromonadales</taxon>
        <taxon>Geoalkalibacteraceae</taxon>
        <taxon>Geoalkalibacter</taxon>
    </lineage>
</organism>
<sequence>MAQSELLVHAREATGKGAARSARREGKIPGVVYGKGMDACAVSVDPKDLEKAISTEGGWNTLITLKGDGPFADKVVILKDLVVDPIKGFPQHADFHALDVKRKIYTMVPVHTVGKSQGEKEGGSLQVIRHELEVYCLPSQIPASIDVDVSALNIGDVVHIDDLELPEGVEVPHEVNFTVVTCTGRKPEEEEGEEEQEQEVITEE</sequence>
<reference evidence="9 10" key="1">
    <citation type="journal article" date="2015" name="Genome Announc.">
        <title>Genomes of Geoalkalibacter ferrihydriticus Z-0531T and Geoalkalibacter subterraneus Red1T, Two Haloalkaliphilic Metal-Reducing Deltaproteobacteria.</title>
        <authorList>
            <person name="Badalamenti J.P."/>
            <person name="Krajmalnik-Brown R."/>
            <person name="Torres C.I."/>
            <person name="Bond D.R."/>
        </authorList>
    </citation>
    <scope>NUCLEOTIDE SEQUENCE [LARGE SCALE GENOMIC DNA]</scope>
    <source>
        <strain evidence="9 10">Red1</strain>
    </source>
</reference>
<dbReference type="CDD" id="cd00495">
    <property type="entry name" value="Ribosomal_L25_TL5_CTC"/>
    <property type="match status" value="1"/>
</dbReference>
<evidence type="ECO:0000256" key="4">
    <source>
        <dbReference type="ARBA" id="ARBA00023274"/>
    </source>
</evidence>
<dbReference type="NCBIfam" id="NF004128">
    <property type="entry name" value="PRK05618.1-2"/>
    <property type="match status" value="1"/>
</dbReference>
<evidence type="ECO:0000256" key="5">
    <source>
        <dbReference type="HAMAP-Rule" id="MF_01334"/>
    </source>
</evidence>
<dbReference type="NCBIfam" id="TIGR00731">
    <property type="entry name" value="bL25_bact_ctc"/>
    <property type="match status" value="1"/>
</dbReference>
<evidence type="ECO:0000256" key="6">
    <source>
        <dbReference type="SAM" id="MobiDB-lite"/>
    </source>
</evidence>
<gene>
    <name evidence="5" type="primary">rplY</name>
    <name evidence="5" type="synonym">ctc</name>
    <name evidence="9" type="ORF">GSUB_05585</name>
</gene>
<feature type="region of interest" description="Disordered" evidence="6">
    <location>
        <begin position="184"/>
        <end position="204"/>
    </location>
</feature>
<keyword evidence="3 5" id="KW-0689">Ribosomal protein</keyword>
<accession>A0A0B5FRE8</accession>
<dbReference type="InterPro" id="IPR020057">
    <property type="entry name" value="Ribosomal_bL25_b-dom"/>
</dbReference>
<evidence type="ECO:0000259" key="8">
    <source>
        <dbReference type="Pfam" id="PF14693"/>
    </source>
</evidence>
<dbReference type="PANTHER" id="PTHR33284">
    <property type="entry name" value="RIBOSOMAL PROTEIN L25/GLN-TRNA SYNTHETASE, ANTI-CODON-BINDING DOMAIN-CONTAINING PROTEIN"/>
    <property type="match status" value="1"/>
</dbReference>
<dbReference type="GO" id="GO:0022625">
    <property type="term" value="C:cytosolic large ribosomal subunit"/>
    <property type="evidence" value="ECO:0007669"/>
    <property type="project" value="TreeGrafter"/>
</dbReference>
<dbReference type="InterPro" id="IPR020930">
    <property type="entry name" value="Ribosomal_uL5_bac-type"/>
</dbReference>
<dbReference type="Pfam" id="PF14693">
    <property type="entry name" value="Ribosomal_TL5_C"/>
    <property type="match status" value="1"/>
</dbReference>
<evidence type="ECO:0000256" key="2">
    <source>
        <dbReference type="ARBA" id="ARBA00022884"/>
    </source>
</evidence>
<dbReference type="GO" id="GO:0006412">
    <property type="term" value="P:translation"/>
    <property type="evidence" value="ECO:0007669"/>
    <property type="project" value="UniProtKB-UniRule"/>
</dbReference>
<comment type="subunit">
    <text evidence="5">Part of the 50S ribosomal subunit; part of the 5S rRNA/L5/L18/L25 subcomplex. Contacts the 5S rRNA. Binds to the 5S rRNA independently of L5 and L18.</text>
</comment>
<dbReference type="OrthoDB" id="9786489at2"/>
<feature type="domain" description="Large ribosomal subunit protein bL25 beta" evidence="8">
    <location>
        <begin position="103"/>
        <end position="184"/>
    </location>
</feature>
<dbReference type="HOGENOM" id="CLU_075939_2_1_7"/>
<dbReference type="SUPFAM" id="SSF50715">
    <property type="entry name" value="Ribosomal protein L25-like"/>
    <property type="match status" value="1"/>
</dbReference>
<dbReference type="GO" id="GO:0003735">
    <property type="term" value="F:structural constituent of ribosome"/>
    <property type="evidence" value="ECO:0007669"/>
    <property type="project" value="InterPro"/>
</dbReference>
<proteinExistence type="inferred from homology"/>
<dbReference type="GO" id="GO:0008097">
    <property type="term" value="F:5S rRNA binding"/>
    <property type="evidence" value="ECO:0007669"/>
    <property type="project" value="InterPro"/>
</dbReference>
<comment type="similarity">
    <text evidence="5">Belongs to the bacterial ribosomal protein bL25 family. CTC subfamily.</text>
</comment>
<comment type="function">
    <text evidence="5">This is one of the proteins that binds to the 5S RNA in the ribosome where it forms part of the central protuberance.</text>
</comment>
<dbReference type="InterPro" id="IPR037121">
    <property type="entry name" value="Ribosomal_bL25_C"/>
</dbReference>
<dbReference type="RefSeq" id="WP_040199651.1">
    <property type="nucleotide sequence ID" value="NZ_CP010311.1"/>
</dbReference>
<dbReference type="Proteomes" id="UP000035036">
    <property type="component" value="Chromosome"/>
</dbReference>
<dbReference type="HAMAP" id="MF_01334">
    <property type="entry name" value="Ribosomal_bL25_CTC"/>
    <property type="match status" value="1"/>
</dbReference>
<dbReference type="KEGG" id="gsb:GSUB_05585"/>
<dbReference type="InterPro" id="IPR029751">
    <property type="entry name" value="Ribosomal_L25_dom"/>
</dbReference>
<dbReference type="Gene3D" id="2.40.240.10">
    <property type="entry name" value="Ribosomal Protein L25, Chain P"/>
    <property type="match status" value="1"/>
</dbReference>
<keyword evidence="10" id="KW-1185">Reference proteome</keyword>
<dbReference type="PANTHER" id="PTHR33284:SF1">
    <property type="entry name" value="RIBOSOMAL PROTEIN L25_GLN-TRNA SYNTHETASE, ANTI-CODON-BINDING DOMAIN-CONTAINING PROTEIN"/>
    <property type="match status" value="1"/>
</dbReference>
<feature type="domain" description="Large ribosomal subunit protein bL25 L25" evidence="7">
    <location>
        <begin position="8"/>
        <end position="95"/>
    </location>
</feature>
<protein>
    <recommendedName>
        <fullName evidence="5">Large ribosomal subunit protein bL25</fullName>
    </recommendedName>
    <alternativeName>
        <fullName evidence="5">General stress protein CTC</fullName>
    </alternativeName>
</protein>
<dbReference type="InterPro" id="IPR020056">
    <property type="entry name" value="Rbsml_bL25/Gln-tRNA_synth_N"/>
</dbReference>
<name>A0A0B5FRE8_9BACT</name>
<evidence type="ECO:0000256" key="1">
    <source>
        <dbReference type="ARBA" id="ARBA00022730"/>
    </source>
</evidence>
<evidence type="ECO:0000313" key="9">
    <source>
        <dbReference type="EMBL" id="AJF06141.1"/>
    </source>
</evidence>
<keyword evidence="4 5" id="KW-0687">Ribonucleoprotein</keyword>
<keyword evidence="1 5" id="KW-0699">rRNA-binding</keyword>
<dbReference type="EMBL" id="CP010311">
    <property type="protein sequence ID" value="AJF06141.1"/>
    <property type="molecule type" value="Genomic_DNA"/>
</dbReference>
<dbReference type="InterPro" id="IPR011035">
    <property type="entry name" value="Ribosomal_bL25/Gln-tRNA_synth"/>
</dbReference>
<dbReference type="InterPro" id="IPR001021">
    <property type="entry name" value="Ribosomal_bL25_long"/>
</dbReference>
<dbReference type="Pfam" id="PF01386">
    <property type="entry name" value="Ribosomal_L25p"/>
    <property type="match status" value="1"/>
</dbReference>
<dbReference type="AlphaFoldDB" id="A0A0B5FRE8"/>
<dbReference type="Gene3D" id="2.170.120.20">
    <property type="entry name" value="Ribosomal protein L25, beta domain"/>
    <property type="match status" value="1"/>
</dbReference>
<feature type="compositionally biased region" description="Acidic residues" evidence="6">
    <location>
        <begin position="189"/>
        <end position="204"/>
    </location>
</feature>